<organism evidence="2 3">
    <name type="scientific">Candidatus Brocadia sinica JPN1</name>
    <dbReference type="NCBI Taxonomy" id="1197129"/>
    <lineage>
        <taxon>Bacteria</taxon>
        <taxon>Pseudomonadati</taxon>
        <taxon>Planctomycetota</taxon>
        <taxon>Candidatus Brocadiia</taxon>
        <taxon>Candidatus Brocadiales</taxon>
        <taxon>Candidatus Brocadiaceae</taxon>
        <taxon>Candidatus Brocadia</taxon>
    </lineage>
</organism>
<name>A0ABQ0JTB9_9BACT</name>
<feature type="transmembrane region" description="Helical" evidence="1">
    <location>
        <begin position="137"/>
        <end position="155"/>
    </location>
</feature>
<comment type="caution">
    <text evidence="2">The sequence shown here is derived from an EMBL/GenBank/DDBJ whole genome shotgun (WGS) entry which is preliminary data.</text>
</comment>
<keyword evidence="1" id="KW-1133">Transmembrane helix</keyword>
<gene>
    <name evidence="2" type="ORF">BROSI_A0472</name>
</gene>
<evidence type="ECO:0000256" key="1">
    <source>
        <dbReference type="SAM" id="Phobius"/>
    </source>
</evidence>
<feature type="transmembrane region" description="Helical" evidence="1">
    <location>
        <begin position="76"/>
        <end position="98"/>
    </location>
</feature>
<keyword evidence="1" id="KW-0812">Transmembrane</keyword>
<evidence type="ECO:0000313" key="3">
    <source>
        <dbReference type="Proteomes" id="UP000032309"/>
    </source>
</evidence>
<keyword evidence="1" id="KW-0472">Membrane</keyword>
<feature type="transmembrane region" description="Helical" evidence="1">
    <location>
        <begin position="104"/>
        <end position="125"/>
    </location>
</feature>
<reference evidence="3" key="1">
    <citation type="journal article" date="2015" name="Genome Announc.">
        <title>Draft Genome Sequence of an Anaerobic Ammonium-Oxidizing Bacterium, "Candidatus Brocadia sinica".</title>
        <authorList>
            <person name="Oshiki M."/>
            <person name="Shinyako-Hata K."/>
            <person name="Satoh H."/>
            <person name="Okabe S."/>
        </authorList>
    </citation>
    <scope>NUCLEOTIDE SEQUENCE [LARGE SCALE GENOMIC DNA]</scope>
    <source>
        <strain evidence="3">JPN1</strain>
    </source>
</reference>
<accession>A0ABQ0JTB9</accession>
<feature type="transmembrane region" description="Helical" evidence="1">
    <location>
        <begin position="12"/>
        <end position="32"/>
    </location>
</feature>
<dbReference type="Proteomes" id="UP000032309">
    <property type="component" value="Unassembled WGS sequence"/>
</dbReference>
<feature type="transmembrane region" description="Helical" evidence="1">
    <location>
        <begin position="52"/>
        <end position="69"/>
    </location>
</feature>
<keyword evidence="3" id="KW-1185">Reference proteome</keyword>
<dbReference type="EMBL" id="BAFN01000001">
    <property type="protein sequence ID" value="GAN31968.1"/>
    <property type="molecule type" value="Genomic_DNA"/>
</dbReference>
<evidence type="ECO:0008006" key="4">
    <source>
        <dbReference type="Google" id="ProtNLM"/>
    </source>
</evidence>
<proteinExistence type="predicted"/>
<sequence>MAPLQISNHLARLVLVTFILTFIVVRVLVILIMSRRIPDLYLHLGGTHVHHLNYGIFLLAGVGAYQLFWHPSGRNLEIAAIIYGSGMALTFDEFGMWLHLGGPYWQRASLDAITVISAVFGLIAFAPSLKRFHFQHWAGAFVITVAVGIFFFMLLESFKYVDKIVIPVLQEIETTSPP</sequence>
<evidence type="ECO:0000313" key="2">
    <source>
        <dbReference type="EMBL" id="GAN31968.1"/>
    </source>
</evidence>
<protein>
    <recommendedName>
        <fullName evidence="4">Integral membrane protein</fullName>
    </recommendedName>
</protein>